<evidence type="ECO:0000313" key="3">
    <source>
        <dbReference type="Proteomes" id="UP000263900"/>
    </source>
</evidence>
<proteinExistence type="predicted"/>
<reference evidence="2 3" key="1">
    <citation type="submission" date="2018-09" db="EMBL/GenBank/DDBJ databases">
        <title>Genome sequencing of strain 6GH32-13.</title>
        <authorList>
            <person name="Weon H.-Y."/>
            <person name="Heo J."/>
            <person name="Kwon S.-W."/>
        </authorList>
    </citation>
    <scope>NUCLEOTIDE SEQUENCE [LARGE SCALE GENOMIC DNA]</scope>
    <source>
        <strain evidence="2 3">5GH32-13</strain>
    </source>
</reference>
<feature type="domain" description="HMA" evidence="1">
    <location>
        <begin position="17"/>
        <end position="82"/>
    </location>
</feature>
<gene>
    <name evidence="2" type="ORF">D3H65_32140</name>
</gene>
<protein>
    <submittedName>
        <fullName evidence="2">Heavy-metal-associated domain-containing protein</fullName>
    </submittedName>
</protein>
<accession>A0A3B7NAV0</accession>
<dbReference type="OrthoDB" id="5513217at2"/>
<name>A0A3B7NAV0_9BACT</name>
<dbReference type="CDD" id="cd00371">
    <property type="entry name" value="HMA"/>
    <property type="match status" value="1"/>
</dbReference>
<keyword evidence="3" id="KW-1185">Reference proteome</keyword>
<organism evidence="2 3">
    <name type="scientific">Paraflavitalea soli</name>
    <dbReference type="NCBI Taxonomy" id="2315862"/>
    <lineage>
        <taxon>Bacteria</taxon>
        <taxon>Pseudomonadati</taxon>
        <taxon>Bacteroidota</taxon>
        <taxon>Chitinophagia</taxon>
        <taxon>Chitinophagales</taxon>
        <taxon>Chitinophagaceae</taxon>
        <taxon>Paraflavitalea</taxon>
    </lineage>
</organism>
<dbReference type="SUPFAM" id="SSF55008">
    <property type="entry name" value="HMA, heavy metal-associated domain"/>
    <property type="match status" value="1"/>
</dbReference>
<dbReference type="GO" id="GO:0046872">
    <property type="term" value="F:metal ion binding"/>
    <property type="evidence" value="ECO:0007669"/>
    <property type="project" value="InterPro"/>
</dbReference>
<dbReference type="AlphaFoldDB" id="A0A3B7NAV0"/>
<sequence length="118" mass="13121">MVFSAFSVSAQKKDPTQKKETLKVWGECGMCKKTIEKAAKDSGATTANWDTESKKLTITYSTAKTSNEKIQQAIAAAGYDTRDLTANNEAYDKLHECCKYDRKAAAAREEKKEPAQHH</sequence>
<dbReference type="InterPro" id="IPR006121">
    <property type="entry name" value="HMA_dom"/>
</dbReference>
<dbReference type="PROSITE" id="PS50846">
    <property type="entry name" value="HMA_2"/>
    <property type="match status" value="1"/>
</dbReference>
<dbReference type="KEGG" id="pseg:D3H65_32140"/>
<dbReference type="Proteomes" id="UP000263900">
    <property type="component" value="Chromosome"/>
</dbReference>
<dbReference type="Gene3D" id="3.30.70.100">
    <property type="match status" value="1"/>
</dbReference>
<evidence type="ECO:0000313" key="2">
    <source>
        <dbReference type="EMBL" id="AXY78861.1"/>
    </source>
</evidence>
<dbReference type="EMBL" id="CP032157">
    <property type="protein sequence ID" value="AXY78861.1"/>
    <property type="molecule type" value="Genomic_DNA"/>
</dbReference>
<evidence type="ECO:0000259" key="1">
    <source>
        <dbReference type="PROSITE" id="PS50846"/>
    </source>
</evidence>
<dbReference type="InterPro" id="IPR036163">
    <property type="entry name" value="HMA_dom_sf"/>
</dbReference>
<dbReference type="Pfam" id="PF00403">
    <property type="entry name" value="HMA"/>
    <property type="match status" value="1"/>
</dbReference>